<dbReference type="EMBL" id="MHUW01000016">
    <property type="protein sequence ID" value="OHA83508.1"/>
    <property type="molecule type" value="Genomic_DNA"/>
</dbReference>
<accession>A0A1G2SFE4</accession>
<protein>
    <recommendedName>
        <fullName evidence="1">Peptidase S74 domain-containing protein</fullName>
    </recommendedName>
</protein>
<dbReference type="AlphaFoldDB" id="A0A1G2SFE4"/>
<reference evidence="2 3" key="1">
    <citation type="journal article" date="2016" name="Nat. Commun.">
        <title>Thousands of microbial genomes shed light on interconnected biogeochemical processes in an aquifer system.</title>
        <authorList>
            <person name="Anantharaman K."/>
            <person name="Brown C.T."/>
            <person name="Hug L.A."/>
            <person name="Sharon I."/>
            <person name="Castelle C.J."/>
            <person name="Probst A.J."/>
            <person name="Thomas B.C."/>
            <person name="Singh A."/>
            <person name="Wilkins M.J."/>
            <person name="Karaoz U."/>
            <person name="Brodie E.L."/>
            <person name="Williams K.H."/>
            <person name="Hubbard S.S."/>
            <person name="Banfield J.F."/>
        </authorList>
    </citation>
    <scope>NUCLEOTIDE SEQUENCE [LARGE SCALE GENOMIC DNA]</scope>
</reference>
<dbReference type="Proteomes" id="UP000177987">
    <property type="component" value="Unassembled WGS sequence"/>
</dbReference>
<proteinExistence type="predicted"/>
<evidence type="ECO:0000313" key="2">
    <source>
        <dbReference type="EMBL" id="OHA83508.1"/>
    </source>
</evidence>
<dbReference type="InterPro" id="IPR013783">
    <property type="entry name" value="Ig-like_fold"/>
</dbReference>
<feature type="domain" description="Peptidase S74" evidence="1">
    <location>
        <begin position="733"/>
        <end position="830"/>
    </location>
</feature>
<dbReference type="PROSITE" id="PS51688">
    <property type="entry name" value="ICA"/>
    <property type="match status" value="1"/>
</dbReference>
<dbReference type="STRING" id="1802727.A2937_00155"/>
<dbReference type="Pfam" id="PF13884">
    <property type="entry name" value="Peptidase_S74"/>
    <property type="match status" value="1"/>
</dbReference>
<name>A0A1G2SFE4_9BACT</name>
<comment type="caution">
    <text evidence="2">The sequence shown here is derived from an EMBL/GenBank/DDBJ whole genome shotgun (WGS) entry which is preliminary data.</text>
</comment>
<gene>
    <name evidence="2" type="ORF">A2937_00155</name>
</gene>
<evidence type="ECO:0000259" key="1">
    <source>
        <dbReference type="PROSITE" id="PS51688"/>
    </source>
</evidence>
<evidence type="ECO:0000313" key="3">
    <source>
        <dbReference type="Proteomes" id="UP000177987"/>
    </source>
</evidence>
<dbReference type="Pfam" id="PF16403">
    <property type="entry name" value="Bact_surface_Ig-like"/>
    <property type="match status" value="1"/>
</dbReference>
<organism evidence="2 3">
    <name type="scientific">Candidatus Yonathbacteria bacterium RIFCSPLOWO2_01_FULL_47_33b</name>
    <dbReference type="NCBI Taxonomy" id="1802727"/>
    <lineage>
        <taxon>Bacteria</taxon>
        <taxon>Candidatus Yonathiibacteriota</taxon>
    </lineage>
</organism>
<dbReference type="InterPro" id="IPR030392">
    <property type="entry name" value="S74_ICA"/>
</dbReference>
<dbReference type="InterPro" id="IPR032179">
    <property type="entry name" value="Cry22Aa_Ig-like"/>
</dbReference>
<dbReference type="Gene3D" id="2.60.40.10">
    <property type="entry name" value="Immunoglobulins"/>
    <property type="match status" value="1"/>
</dbReference>
<sequence>MTPTRPTAQVVVTPAPTTNTRVLSGITAADLETQITALRSELLNEIARGKTQAVADNNALYLAMAPMNRINNLSSVTLSSPTITGASITGTTIAGYLPTAGGSMSGDLVGSTGSFTTLGVGTTTPSDTFAVNGVTYLADVSAPSVTTNRLYSNSGNLYWAGSVIGGSVGSWTLSGSDVYRATGKVGIGTTSPYAALSVVGETVSSYFTGTSVSTSTFSGGIQISSGCFQDANGTCVGATAANTLTVGTGGRFATIQDALDYISARDTYTTVTNTGITCTLTSGSNRVVCSANADVRSGDLLYVTNDAMVALDGVGGENTTHNYPILRTDAAITPENITLATGIFGASQSNVPLVIRRPVRYRIVLLDAETPLGLDVGLPEGADITIDGQNNHIVGTTDTLPAMNGALAIPLFGYFSIMNVVSHVRLINGDSDTYLWPNQDDGLSFLRLKNIEWRSSNSIIFDNGSLSGIVASDIVVKGEVEHALRLFGDYVRVDNLSIDNDGYNEALFVYMNSYSTGGNTHKKILNNISVRHGIGPNPTKGAIVIGAGGSIGDYEINNLSLIDENSSGTGRGIDVSTANVVIRNGNINHTSGTYGVDLNMTADSVVRLYNVTRMDGTSISRTVAAGGQLFDNNTPSLIESSGRIGMGTTSPYAKLSVHAYNGENNTTLFAIASSTASATTTLFTIRNTGNVGIGTAAPAKSLQVVGDIRVGTSGTNGCVENFAGTALTGVCSSDATLKTNIQPMGSVLADLTKLTPSTFYWNDIAGNELHNSTTTLNYGLIAQDVARVLPGMVATTSNGYLGVNYSMLPILTLQGLKELDLNLEGLASTTTAMTDTTGGKTFAGRFFDRMTGWLADTANGIGEVVARVFRGKEFHAEEKICVGQSGNETCITKDQLDLLLSGNTTVSGILTTEITTATTTPIIIFINGNNPATLSIGDIYGDLGALITAPESAKNFGIKASLDGGPELDISQISLDTSVEGIHTIVYSVVDQNNATTTAERTVNVVSSAPLVVAPSDTATSTGATTIPDQKTN</sequence>